<accession>A0A4Z2H0B2</accession>
<dbReference type="Proteomes" id="UP000314294">
    <property type="component" value="Unassembled WGS sequence"/>
</dbReference>
<dbReference type="AlphaFoldDB" id="A0A4Z2H0B2"/>
<name>A0A4Z2H0B2_9TELE</name>
<dbReference type="EMBL" id="SRLO01000361">
    <property type="protein sequence ID" value="TNN59196.1"/>
    <property type="molecule type" value="Genomic_DNA"/>
</dbReference>
<evidence type="ECO:0000313" key="1">
    <source>
        <dbReference type="EMBL" id="TNN59196.1"/>
    </source>
</evidence>
<protein>
    <submittedName>
        <fullName evidence="1">Uncharacterized protein</fullName>
    </submittedName>
</protein>
<proteinExistence type="predicted"/>
<sequence length="134" mass="15058">MDCAMFWRVVSAAQMAGEPKPCVMKEKWERQLWMPGSRMGLGLELPRGVLSWASRSVNSLHSCLRGEKTQDVRGELGLLVGVRVLPVEVLAHGFGGELRLADVTEIPRQVDRFTWGTGGEERHLPPFLDFALWK</sequence>
<evidence type="ECO:0000313" key="2">
    <source>
        <dbReference type="Proteomes" id="UP000314294"/>
    </source>
</evidence>
<comment type="caution">
    <text evidence="1">The sequence shown here is derived from an EMBL/GenBank/DDBJ whole genome shotgun (WGS) entry which is preliminary data.</text>
</comment>
<reference evidence="1 2" key="1">
    <citation type="submission" date="2019-03" db="EMBL/GenBank/DDBJ databases">
        <title>First draft genome of Liparis tanakae, snailfish: a comprehensive survey of snailfish specific genes.</title>
        <authorList>
            <person name="Kim W."/>
            <person name="Song I."/>
            <person name="Jeong J.-H."/>
            <person name="Kim D."/>
            <person name="Kim S."/>
            <person name="Ryu S."/>
            <person name="Song J.Y."/>
            <person name="Lee S.K."/>
        </authorList>
    </citation>
    <scope>NUCLEOTIDE SEQUENCE [LARGE SCALE GENOMIC DNA]</scope>
    <source>
        <tissue evidence="1">Muscle</tissue>
    </source>
</reference>
<keyword evidence="2" id="KW-1185">Reference proteome</keyword>
<gene>
    <name evidence="1" type="ORF">EYF80_030569</name>
</gene>
<organism evidence="1 2">
    <name type="scientific">Liparis tanakae</name>
    <name type="common">Tanaka's snailfish</name>
    <dbReference type="NCBI Taxonomy" id="230148"/>
    <lineage>
        <taxon>Eukaryota</taxon>
        <taxon>Metazoa</taxon>
        <taxon>Chordata</taxon>
        <taxon>Craniata</taxon>
        <taxon>Vertebrata</taxon>
        <taxon>Euteleostomi</taxon>
        <taxon>Actinopterygii</taxon>
        <taxon>Neopterygii</taxon>
        <taxon>Teleostei</taxon>
        <taxon>Neoteleostei</taxon>
        <taxon>Acanthomorphata</taxon>
        <taxon>Eupercaria</taxon>
        <taxon>Perciformes</taxon>
        <taxon>Cottioidei</taxon>
        <taxon>Cottales</taxon>
        <taxon>Liparidae</taxon>
        <taxon>Liparis</taxon>
    </lineage>
</organism>